<evidence type="ECO:0000313" key="1">
    <source>
        <dbReference type="EMBL" id="ADE40187.1"/>
    </source>
</evidence>
<dbReference type="STRING" id="488538.SAR116_1944"/>
<name>D5BMZ4_PUNMI</name>
<evidence type="ECO:0000313" key="2">
    <source>
        <dbReference type="Proteomes" id="UP000007460"/>
    </source>
</evidence>
<keyword evidence="2" id="KW-1185">Reference proteome</keyword>
<protein>
    <submittedName>
        <fullName evidence="1">Uncharacterized protein</fullName>
    </submittedName>
</protein>
<dbReference type="EMBL" id="CP001751">
    <property type="protein sequence ID" value="ADE40187.1"/>
    <property type="molecule type" value="Genomic_DNA"/>
</dbReference>
<reference evidence="1 2" key="1">
    <citation type="journal article" date="2010" name="J. Bacteriol.">
        <title>Complete genome sequence of "Candidatus Puniceispirillum marinum" IMCC1322, a representative of the SAR116 clade in the Alphaproteobacteria.</title>
        <authorList>
            <person name="Oh H.M."/>
            <person name="Kwon K.K."/>
            <person name="Kang I."/>
            <person name="Kang S.G."/>
            <person name="Lee J.H."/>
            <person name="Kim S.J."/>
            <person name="Cho J.C."/>
        </authorList>
    </citation>
    <scope>NUCLEOTIDE SEQUENCE [LARGE SCALE GENOMIC DNA]</scope>
    <source>
        <strain evidence="1 2">IMCC1322</strain>
    </source>
</reference>
<dbReference type="HOGENOM" id="CLU_1884058_0_0_5"/>
<dbReference type="AlphaFoldDB" id="D5BMZ4"/>
<dbReference type="RefSeq" id="WP_013046814.1">
    <property type="nucleotide sequence ID" value="NC_014010.1"/>
</dbReference>
<proteinExistence type="predicted"/>
<dbReference type="OrthoDB" id="7875210at2"/>
<organism evidence="1 2">
    <name type="scientific">Puniceispirillum marinum (strain IMCC1322)</name>
    <dbReference type="NCBI Taxonomy" id="488538"/>
    <lineage>
        <taxon>Bacteria</taxon>
        <taxon>Pseudomonadati</taxon>
        <taxon>Pseudomonadota</taxon>
        <taxon>Alphaproteobacteria</taxon>
        <taxon>Candidatus Puniceispirillales</taxon>
        <taxon>Candidatus Puniceispirillaceae</taxon>
        <taxon>Candidatus Puniceispirillum</taxon>
    </lineage>
</organism>
<dbReference type="Proteomes" id="UP000007460">
    <property type="component" value="Chromosome"/>
</dbReference>
<sequence>MRILAYSAGTCLFIGFAVAAYWLLWPPIKAALAPPQDIMVSVTLDNRCEMEDDVFIVIVPELGRSAHFHGNMAHMTLPDNVTVKLAISPLYPDFAYDDLAKPVKEKVTLIAECSQPPRLDSIFGAMKEQFGKESK</sequence>
<dbReference type="KEGG" id="apb:SAR116_1944"/>
<accession>D5BMZ4</accession>
<gene>
    <name evidence="1" type="ordered locus">SAR116_1944</name>
</gene>